<protein>
    <submittedName>
        <fullName evidence="1">Uncharacterized protein</fullName>
    </submittedName>
</protein>
<evidence type="ECO:0000313" key="1">
    <source>
        <dbReference type="EMBL" id="AKU17145.1"/>
    </source>
</evidence>
<dbReference type="AlphaFoldDB" id="A0A0K1JKN8"/>
<dbReference type="EMBL" id="CP011112">
    <property type="protein sequence ID" value="AKU17145.1"/>
    <property type="molecule type" value="Genomic_DNA"/>
</dbReference>
<evidence type="ECO:0000313" key="2">
    <source>
        <dbReference type="Proteomes" id="UP000066480"/>
    </source>
</evidence>
<organism evidence="1 2">
    <name type="scientific">Luteipulveratus mongoliensis</name>
    <dbReference type="NCBI Taxonomy" id="571913"/>
    <lineage>
        <taxon>Bacteria</taxon>
        <taxon>Bacillati</taxon>
        <taxon>Actinomycetota</taxon>
        <taxon>Actinomycetes</taxon>
        <taxon>Micrococcales</taxon>
        <taxon>Dermacoccaceae</taxon>
        <taxon>Luteipulveratus</taxon>
    </lineage>
</organism>
<accession>A0A0K1JKN8</accession>
<dbReference type="KEGG" id="lmoi:VV02_16925"/>
<gene>
    <name evidence="1" type="ORF">VV02_16925</name>
</gene>
<dbReference type="OrthoDB" id="4774211at2"/>
<dbReference type="RefSeq" id="WP_052593315.1">
    <property type="nucleotide sequence ID" value="NZ_CP011112.1"/>
</dbReference>
<dbReference type="Proteomes" id="UP000066480">
    <property type="component" value="Chromosome"/>
</dbReference>
<sequence>MIVDCQTCPVRGTRCEDCMVTAMLTISVHDLPLDPAEREALTMLVSSGLVSATEAHQATARREAWPGLASVG</sequence>
<keyword evidence="2" id="KW-1185">Reference proteome</keyword>
<name>A0A0K1JKN8_9MICO</name>
<dbReference type="STRING" id="571913.VV02_16925"/>
<proteinExistence type="predicted"/>
<reference evidence="1 2" key="1">
    <citation type="submission" date="2015-03" db="EMBL/GenBank/DDBJ databases">
        <title>Luteipulveratus halotolerans sp. nov., a novel actinobacterium (Dermacoccaceae) from Sarawak, Malaysia.</title>
        <authorList>
            <person name="Juboi H."/>
            <person name="Basik A."/>
            <person name="Shamsul S.S."/>
            <person name="Arnold P."/>
            <person name="Schmitt E.K."/>
            <person name="Sanglier J.-J."/>
            <person name="Yeo T."/>
        </authorList>
    </citation>
    <scope>NUCLEOTIDE SEQUENCE [LARGE SCALE GENOMIC DNA]</scope>
    <source>
        <strain evidence="1 2">MN07-A0370</strain>
    </source>
</reference>